<feature type="transmembrane region" description="Helical" evidence="8">
    <location>
        <begin position="132"/>
        <end position="152"/>
    </location>
</feature>
<dbReference type="InterPro" id="IPR002781">
    <property type="entry name" value="TM_pro_TauE-like"/>
</dbReference>
<feature type="transmembrane region" description="Helical" evidence="8">
    <location>
        <begin position="99"/>
        <end position="120"/>
    </location>
</feature>
<feature type="transmembrane region" description="Helical" evidence="8">
    <location>
        <begin position="228"/>
        <end position="249"/>
    </location>
</feature>
<organism evidence="9 10">
    <name type="scientific">Rhodanobacter aciditrophus</name>
    <dbReference type="NCBI Taxonomy" id="1623218"/>
    <lineage>
        <taxon>Bacteria</taxon>
        <taxon>Pseudomonadati</taxon>
        <taxon>Pseudomonadota</taxon>
        <taxon>Gammaproteobacteria</taxon>
        <taxon>Lysobacterales</taxon>
        <taxon>Rhodanobacteraceae</taxon>
        <taxon>Rhodanobacter</taxon>
    </lineage>
</organism>
<evidence type="ECO:0000313" key="9">
    <source>
        <dbReference type="EMBL" id="MFD1383436.1"/>
    </source>
</evidence>
<evidence type="ECO:0000256" key="3">
    <source>
        <dbReference type="ARBA" id="ARBA00022448"/>
    </source>
</evidence>
<feature type="transmembrane region" description="Helical" evidence="8">
    <location>
        <begin position="71"/>
        <end position="92"/>
    </location>
</feature>
<feature type="transmembrane region" description="Helical" evidence="8">
    <location>
        <begin position="6"/>
        <end position="33"/>
    </location>
</feature>
<dbReference type="EMBL" id="JBHTMN010000009">
    <property type="protein sequence ID" value="MFD1383436.1"/>
    <property type="molecule type" value="Genomic_DNA"/>
</dbReference>
<feature type="transmembrane region" description="Helical" evidence="8">
    <location>
        <begin position="45"/>
        <end position="65"/>
    </location>
</feature>
<evidence type="ECO:0000256" key="4">
    <source>
        <dbReference type="ARBA" id="ARBA00022475"/>
    </source>
</evidence>
<dbReference type="PANTHER" id="PTHR30269:SF37">
    <property type="entry name" value="MEMBRANE TRANSPORTER PROTEIN"/>
    <property type="match status" value="1"/>
</dbReference>
<keyword evidence="7 8" id="KW-0472">Membrane</keyword>
<comment type="caution">
    <text evidence="9">The sequence shown here is derived from an EMBL/GenBank/DDBJ whole genome shotgun (WGS) entry which is preliminary data.</text>
</comment>
<dbReference type="RefSeq" id="WP_377366705.1">
    <property type="nucleotide sequence ID" value="NZ_JBHTMN010000009.1"/>
</dbReference>
<dbReference type="PANTHER" id="PTHR30269">
    <property type="entry name" value="TRANSMEMBRANE PROTEIN YFCA"/>
    <property type="match status" value="1"/>
</dbReference>
<sequence length="252" mass="26721">MELIWLGLIVIVALGAYIQTVTGFGFGLIVMGIGGALELLSIAELAFIASLLSLLNGLSGLYGGVWRQAHFKAMGVFLVTALPMVWFGLYLLDHLGANAINLLQGLLGITMILVCLSSLLRPEPRNEASPKWHFALCGGFAGVLSGLFSTAGPPISYLMYRQPVPLVVIRATLLSIFIALAGFRTTTMVVSGSVTSSMLIATVIGAPVVLGVTVLSRKYLINLIQPVLVKRMAMAMLILSGMGLLIRAFTSA</sequence>
<accession>A0ABW4B0J5</accession>
<comment type="subcellular location">
    <subcellularLocation>
        <location evidence="1 8">Cell membrane</location>
        <topology evidence="1 8">Multi-pass membrane protein</topology>
    </subcellularLocation>
</comment>
<evidence type="ECO:0000256" key="7">
    <source>
        <dbReference type="ARBA" id="ARBA00023136"/>
    </source>
</evidence>
<keyword evidence="3" id="KW-0813">Transport</keyword>
<dbReference type="Proteomes" id="UP001597059">
    <property type="component" value="Unassembled WGS sequence"/>
</dbReference>
<gene>
    <name evidence="9" type="ORF">ACFQ45_08670</name>
</gene>
<keyword evidence="10" id="KW-1185">Reference proteome</keyword>
<comment type="similarity">
    <text evidence="2 8">Belongs to the 4-toluene sulfonate uptake permease (TSUP) (TC 2.A.102) family.</text>
</comment>
<proteinExistence type="inferred from homology"/>
<evidence type="ECO:0000256" key="5">
    <source>
        <dbReference type="ARBA" id="ARBA00022692"/>
    </source>
</evidence>
<evidence type="ECO:0000256" key="1">
    <source>
        <dbReference type="ARBA" id="ARBA00004651"/>
    </source>
</evidence>
<dbReference type="Pfam" id="PF01925">
    <property type="entry name" value="TauE"/>
    <property type="match status" value="1"/>
</dbReference>
<keyword evidence="4 8" id="KW-1003">Cell membrane</keyword>
<evidence type="ECO:0000256" key="6">
    <source>
        <dbReference type="ARBA" id="ARBA00022989"/>
    </source>
</evidence>
<evidence type="ECO:0000256" key="8">
    <source>
        <dbReference type="RuleBase" id="RU363041"/>
    </source>
</evidence>
<reference evidence="10" key="1">
    <citation type="journal article" date="2019" name="Int. J. Syst. Evol. Microbiol.">
        <title>The Global Catalogue of Microorganisms (GCM) 10K type strain sequencing project: providing services to taxonomists for standard genome sequencing and annotation.</title>
        <authorList>
            <consortium name="The Broad Institute Genomics Platform"/>
            <consortium name="The Broad Institute Genome Sequencing Center for Infectious Disease"/>
            <person name="Wu L."/>
            <person name="Ma J."/>
        </authorList>
    </citation>
    <scope>NUCLEOTIDE SEQUENCE [LARGE SCALE GENOMIC DNA]</scope>
    <source>
        <strain evidence="10">JCM 30774</strain>
    </source>
</reference>
<evidence type="ECO:0000256" key="2">
    <source>
        <dbReference type="ARBA" id="ARBA00009142"/>
    </source>
</evidence>
<keyword evidence="6 8" id="KW-1133">Transmembrane helix</keyword>
<feature type="transmembrane region" description="Helical" evidence="8">
    <location>
        <begin position="164"/>
        <end position="183"/>
    </location>
</feature>
<keyword evidence="5 8" id="KW-0812">Transmembrane</keyword>
<evidence type="ECO:0000313" key="10">
    <source>
        <dbReference type="Proteomes" id="UP001597059"/>
    </source>
</evidence>
<dbReference type="InterPro" id="IPR052017">
    <property type="entry name" value="TSUP"/>
</dbReference>
<feature type="transmembrane region" description="Helical" evidence="8">
    <location>
        <begin position="195"/>
        <end position="216"/>
    </location>
</feature>
<protein>
    <recommendedName>
        <fullName evidence="8">Probable membrane transporter protein</fullName>
    </recommendedName>
</protein>
<name>A0ABW4B0J5_9GAMM</name>